<dbReference type="Proteomes" id="UP001241758">
    <property type="component" value="Unassembled WGS sequence"/>
</dbReference>
<feature type="compositionally biased region" description="Low complexity" evidence="1">
    <location>
        <begin position="23"/>
        <end position="44"/>
    </location>
</feature>
<gene>
    <name evidence="3" type="ORF">QLQ12_26315</name>
</gene>
<sequence length="232" mass="23814">MRTHSTRLVVGAGLLSVALTACSSGSGPGPASGSPATAAARSGPVPQTSAAKEKGIPGGALLQPDDVRGVRGEPLDQGESAHVRPLRPCGDGRYPSDESRTDAVAMRYVVPGPEGSTPTVVIEFVGLHTPGGAAAQLRDIDAALDRCPGGLGEGQRKWTVLESDDASALVRIDQRISYADEEPSTVSHFAAVATVNDAVVVVTDLGWENMGGDESLVRELIAKAKQRAGTIA</sequence>
<dbReference type="PROSITE" id="PS51257">
    <property type="entry name" value="PROKAR_LIPOPROTEIN"/>
    <property type="match status" value="1"/>
</dbReference>
<keyword evidence="2" id="KW-0732">Signal</keyword>
<keyword evidence="4" id="KW-1185">Reference proteome</keyword>
<comment type="caution">
    <text evidence="3">The sequence shown here is derived from an EMBL/GenBank/DDBJ whole genome shotgun (WGS) entry which is preliminary data.</text>
</comment>
<feature type="signal peptide" evidence="2">
    <location>
        <begin position="1"/>
        <end position="23"/>
    </location>
</feature>
<evidence type="ECO:0000256" key="1">
    <source>
        <dbReference type="SAM" id="MobiDB-lite"/>
    </source>
</evidence>
<feature type="region of interest" description="Disordered" evidence="1">
    <location>
        <begin position="23"/>
        <end position="98"/>
    </location>
</feature>
<dbReference type="RefSeq" id="WP_282763152.1">
    <property type="nucleotide sequence ID" value="NZ_JASCTH010000018.1"/>
</dbReference>
<feature type="compositionally biased region" description="Basic and acidic residues" evidence="1">
    <location>
        <begin position="65"/>
        <end position="82"/>
    </location>
</feature>
<protein>
    <recommendedName>
        <fullName evidence="5">Sensor domain-containing protein</fullName>
    </recommendedName>
</protein>
<accession>A0ABT6WQX8</accession>
<dbReference type="EMBL" id="JASCTH010000018">
    <property type="protein sequence ID" value="MDI6102138.1"/>
    <property type="molecule type" value="Genomic_DNA"/>
</dbReference>
<feature type="chain" id="PRO_5046783359" description="Sensor domain-containing protein" evidence="2">
    <location>
        <begin position="24"/>
        <end position="232"/>
    </location>
</feature>
<evidence type="ECO:0000313" key="4">
    <source>
        <dbReference type="Proteomes" id="UP001241758"/>
    </source>
</evidence>
<evidence type="ECO:0008006" key="5">
    <source>
        <dbReference type="Google" id="ProtNLM"/>
    </source>
</evidence>
<reference evidence="3 4" key="1">
    <citation type="submission" date="2023-05" db="EMBL/GenBank/DDBJ databases">
        <title>Actinoplanes sp. NEAU-A12 genome sequencing.</title>
        <authorList>
            <person name="Wang Z.-S."/>
        </authorList>
    </citation>
    <scope>NUCLEOTIDE SEQUENCE [LARGE SCALE GENOMIC DNA]</scope>
    <source>
        <strain evidence="3 4">NEAU-A12</strain>
    </source>
</reference>
<name>A0ABT6WQX8_9ACTN</name>
<proteinExistence type="predicted"/>
<evidence type="ECO:0000256" key="2">
    <source>
        <dbReference type="SAM" id="SignalP"/>
    </source>
</evidence>
<evidence type="ECO:0000313" key="3">
    <source>
        <dbReference type="EMBL" id="MDI6102138.1"/>
    </source>
</evidence>
<organism evidence="3 4">
    <name type="scientific">Actinoplanes sandaracinus</name>
    <dbReference type="NCBI Taxonomy" id="3045177"/>
    <lineage>
        <taxon>Bacteria</taxon>
        <taxon>Bacillati</taxon>
        <taxon>Actinomycetota</taxon>
        <taxon>Actinomycetes</taxon>
        <taxon>Micromonosporales</taxon>
        <taxon>Micromonosporaceae</taxon>
        <taxon>Actinoplanes</taxon>
    </lineage>
</organism>